<keyword evidence="1" id="KW-0010">Activator</keyword>
<keyword evidence="5" id="KW-1185">Reference proteome</keyword>
<name>A0A1E4RE86_9ASCO</name>
<dbReference type="GO" id="GO:0006355">
    <property type="term" value="P:regulation of DNA-templated transcription"/>
    <property type="evidence" value="ECO:0007669"/>
    <property type="project" value="InterPro"/>
</dbReference>
<reference evidence="5" key="1">
    <citation type="submission" date="2016-05" db="EMBL/GenBank/DDBJ databases">
        <title>Comparative genomics of biotechnologically important yeasts.</title>
        <authorList>
            <consortium name="DOE Joint Genome Institute"/>
            <person name="Riley R."/>
            <person name="Haridas S."/>
            <person name="Wolfe K.H."/>
            <person name="Lopes M.R."/>
            <person name="Hittinger C.T."/>
            <person name="Goker M."/>
            <person name="Salamov A."/>
            <person name="Wisecaver J."/>
            <person name="Long T.M."/>
            <person name="Aerts A.L."/>
            <person name="Barry K."/>
            <person name="Choi C."/>
            <person name="Clum A."/>
            <person name="Coughlan A.Y."/>
            <person name="Deshpande S."/>
            <person name="Douglass A.P."/>
            <person name="Hanson S.J."/>
            <person name="Klenk H.-P."/>
            <person name="Labutti K."/>
            <person name="Lapidus A."/>
            <person name="Lindquist E."/>
            <person name="Lipzen A."/>
            <person name="Meier-Kolthoff J.P."/>
            <person name="Ohm R.A."/>
            <person name="Otillar R.P."/>
            <person name="Pangilinan J."/>
            <person name="Peng Y."/>
            <person name="Rokas A."/>
            <person name="Rosa C.A."/>
            <person name="Scheuner C."/>
            <person name="Sibirny A.A."/>
            <person name="Slot J.C."/>
            <person name="Stielow J.B."/>
            <person name="Sun H."/>
            <person name="Kurtzman C.P."/>
            <person name="Blackwell M."/>
            <person name="Grigoriev I.V."/>
            <person name="Jeffries T.W."/>
        </authorList>
    </citation>
    <scope>NUCLEOTIDE SEQUENCE [LARGE SCALE GENOMIC DNA]</scope>
    <source>
        <strain evidence="5">NRRL Y-1933</strain>
    </source>
</reference>
<dbReference type="GO" id="GO:0003677">
    <property type="term" value="F:DNA binding"/>
    <property type="evidence" value="ECO:0007669"/>
    <property type="project" value="InterPro"/>
</dbReference>
<dbReference type="RefSeq" id="XP_020074620.1">
    <property type="nucleotide sequence ID" value="XM_020221741.1"/>
</dbReference>
<dbReference type="GO" id="GO:0008270">
    <property type="term" value="F:zinc ion binding"/>
    <property type="evidence" value="ECO:0007669"/>
    <property type="project" value="InterPro"/>
</dbReference>
<dbReference type="Proteomes" id="UP000095085">
    <property type="component" value="Unassembled WGS sequence"/>
</dbReference>
<feature type="domain" description="Ada DNA repair metal-binding" evidence="3">
    <location>
        <begin position="9"/>
        <end position="73"/>
    </location>
</feature>
<dbReference type="EMBL" id="KV454544">
    <property type="protein sequence ID" value="ODV65553.1"/>
    <property type="molecule type" value="Genomic_DNA"/>
</dbReference>
<dbReference type="InterPro" id="IPR004026">
    <property type="entry name" value="Ada_DNA_repair_Zn-bd"/>
</dbReference>
<evidence type="ECO:0000256" key="2">
    <source>
        <dbReference type="SAM" id="MobiDB-lite"/>
    </source>
</evidence>
<dbReference type="InterPro" id="IPR035451">
    <property type="entry name" value="Ada-like_dom_sf"/>
</dbReference>
<proteinExistence type="predicted"/>
<feature type="compositionally biased region" description="Low complexity" evidence="2">
    <location>
        <begin position="324"/>
        <end position="338"/>
    </location>
</feature>
<evidence type="ECO:0000313" key="5">
    <source>
        <dbReference type="Proteomes" id="UP000095085"/>
    </source>
</evidence>
<gene>
    <name evidence="4" type="ORF">HYPBUDRAFT_153807</name>
</gene>
<dbReference type="AlphaFoldDB" id="A0A1E4RE86"/>
<dbReference type="Pfam" id="PF02805">
    <property type="entry name" value="Ada_Zn_binding"/>
    <property type="match status" value="1"/>
</dbReference>
<dbReference type="Gene3D" id="1.10.10.60">
    <property type="entry name" value="Homeodomain-like"/>
    <property type="match status" value="1"/>
</dbReference>
<evidence type="ECO:0000313" key="4">
    <source>
        <dbReference type="EMBL" id="ODV65553.1"/>
    </source>
</evidence>
<feature type="compositionally biased region" description="Low complexity" evidence="2">
    <location>
        <begin position="282"/>
        <end position="315"/>
    </location>
</feature>
<sequence length="483" mass="54407">MVYSTECAKWKAYQFSDPFAAGSFFVCNKISKTFCRPDCDARARTNLKLEIKFVDGCQEAMDLGFHPCQSCEPINLPPIDVSLLFNCVSSINRQIGFLPPLLDENEEKNNQKIKENIIESKKTNEEQILRAFNNGGLNRRASVPAINYDGKFSKDFENTSLSKNDSDHYRLVDLACRHLALAAAMNIFQPQAIQKLEASDEGNSPSSGKKRRRRGGVLGFKELAAKSKLSAWHFHRVFKSVTGLTPKTYGDKCWEFVKNFKDSGEYTSFQANTTNYYQTPISSNSSSPNLESPVKKQQISPSPIESQSSMQQSLQPPMPPPNQQAPMQAPLQQQPSQMVSPQYSVPQSNFDFNMPVIDYTQDLSNHSRAFSAPDLTFFNMKPNTLFEHAKTHHQPMGGQLASQNTSPNTTSPLFQQNTFEMPSLEHDQDYLNAYDDVKMPLLMSDEVAEEIFNNNSSNSQVKLEDYGLFNLSPELLSSNYINL</sequence>
<evidence type="ECO:0000259" key="3">
    <source>
        <dbReference type="Pfam" id="PF02805"/>
    </source>
</evidence>
<dbReference type="GO" id="GO:0008168">
    <property type="term" value="F:methyltransferase activity"/>
    <property type="evidence" value="ECO:0007669"/>
    <property type="project" value="InterPro"/>
</dbReference>
<dbReference type="STRING" id="984485.A0A1E4RE86"/>
<dbReference type="OrthoDB" id="2447880at2759"/>
<evidence type="ECO:0000256" key="1">
    <source>
        <dbReference type="ARBA" id="ARBA00023159"/>
    </source>
</evidence>
<dbReference type="SUPFAM" id="SSF57884">
    <property type="entry name" value="Ada DNA repair protein, N-terminal domain (N-Ada 10)"/>
    <property type="match status" value="1"/>
</dbReference>
<organism evidence="4 5">
    <name type="scientific">Hyphopichia burtonii NRRL Y-1933</name>
    <dbReference type="NCBI Taxonomy" id="984485"/>
    <lineage>
        <taxon>Eukaryota</taxon>
        <taxon>Fungi</taxon>
        <taxon>Dikarya</taxon>
        <taxon>Ascomycota</taxon>
        <taxon>Saccharomycotina</taxon>
        <taxon>Pichiomycetes</taxon>
        <taxon>Debaryomycetaceae</taxon>
        <taxon>Hyphopichia</taxon>
    </lineage>
</organism>
<accession>A0A1E4RE86</accession>
<dbReference type="GeneID" id="30996290"/>
<protein>
    <recommendedName>
        <fullName evidence="3">Ada DNA repair metal-binding domain-containing protein</fullName>
    </recommendedName>
</protein>
<dbReference type="GO" id="GO:0006281">
    <property type="term" value="P:DNA repair"/>
    <property type="evidence" value="ECO:0007669"/>
    <property type="project" value="InterPro"/>
</dbReference>
<dbReference type="Gene3D" id="3.40.10.10">
    <property type="entry name" value="DNA Methylphosphotriester Repair Domain"/>
    <property type="match status" value="1"/>
</dbReference>
<feature type="region of interest" description="Disordered" evidence="2">
    <location>
        <begin position="280"/>
        <end position="345"/>
    </location>
</feature>